<accession>A0ABN9RS28</accession>
<reference evidence="2" key="1">
    <citation type="submission" date="2023-10" db="EMBL/GenBank/DDBJ databases">
        <authorList>
            <person name="Chen Y."/>
            <person name="Shah S."/>
            <person name="Dougan E. K."/>
            <person name="Thang M."/>
            <person name="Chan C."/>
        </authorList>
    </citation>
    <scope>NUCLEOTIDE SEQUENCE [LARGE SCALE GENOMIC DNA]</scope>
</reference>
<dbReference type="Proteomes" id="UP001189429">
    <property type="component" value="Unassembled WGS sequence"/>
</dbReference>
<name>A0ABN9RS28_9DINO</name>
<comment type="caution">
    <text evidence="2">The sequence shown here is derived from an EMBL/GenBank/DDBJ whole genome shotgun (WGS) entry which is preliminary data.</text>
</comment>
<evidence type="ECO:0000313" key="3">
    <source>
        <dbReference type="Proteomes" id="UP001189429"/>
    </source>
</evidence>
<organism evidence="2 3">
    <name type="scientific">Prorocentrum cordatum</name>
    <dbReference type="NCBI Taxonomy" id="2364126"/>
    <lineage>
        <taxon>Eukaryota</taxon>
        <taxon>Sar</taxon>
        <taxon>Alveolata</taxon>
        <taxon>Dinophyceae</taxon>
        <taxon>Prorocentrales</taxon>
        <taxon>Prorocentraceae</taxon>
        <taxon>Prorocentrum</taxon>
    </lineage>
</organism>
<protein>
    <recommendedName>
        <fullName evidence="4">Phospholipase B-like</fullName>
    </recommendedName>
</protein>
<feature type="compositionally biased region" description="Low complexity" evidence="1">
    <location>
        <begin position="64"/>
        <end position="78"/>
    </location>
</feature>
<feature type="region of interest" description="Disordered" evidence="1">
    <location>
        <begin position="60"/>
        <end position="104"/>
    </location>
</feature>
<evidence type="ECO:0000313" key="2">
    <source>
        <dbReference type="EMBL" id="CAK0822063.1"/>
    </source>
</evidence>
<evidence type="ECO:0008006" key="4">
    <source>
        <dbReference type="Google" id="ProtNLM"/>
    </source>
</evidence>
<gene>
    <name evidence="2" type="ORF">PCOR1329_LOCUS23173</name>
</gene>
<sequence length="142" mass="14196">MSPDSVPGAGGAAERADLFESGWVRCTTGSTDGGDLTCDGLESVGESSLFDRRVSDIIGSTDLSGSSSASASGSAAARTGGGGGQRRIVASTPAGRQAISGGRPDAAGSFRVSGYTATAEAFEVVDPWVGLEQYNIDRLMGA</sequence>
<keyword evidence="3" id="KW-1185">Reference proteome</keyword>
<dbReference type="EMBL" id="CAUYUJ010007814">
    <property type="protein sequence ID" value="CAK0822063.1"/>
    <property type="molecule type" value="Genomic_DNA"/>
</dbReference>
<evidence type="ECO:0000256" key="1">
    <source>
        <dbReference type="SAM" id="MobiDB-lite"/>
    </source>
</evidence>
<proteinExistence type="predicted"/>